<evidence type="ECO:0000313" key="3">
    <source>
        <dbReference type="Proteomes" id="UP001596112"/>
    </source>
</evidence>
<protein>
    <recommendedName>
        <fullName evidence="4">Secreted protein</fullName>
    </recommendedName>
</protein>
<dbReference type="RefSeq" id="WP_272172170.1">
    <property type="nucleotide sequence ID" value="NZ_JAQOSL010000046.1"/>
</dbReference>
<organism evidence="2 3">
    <name type="scientific">Streptomyces heilongjiangensis</name>
    <dbReference type="NCBI Taxonomy" id="945052"/>
    <lineage>
        <taxon>Bacteria</taxon>
        <taxon>Bacillati</taxon>
        <taxon>Actinomycetota</taxon>
        <taxon>Actinomycetes</taxon>
        <taxon>Kitasatosporales</taxon>
        <taxon>Streptomycetaceae</taxon>
        <taxon>Streptomyces</taxon>
    </lineage>
</organism>
<reference evidence="3" key="1">
    <citation type="journal article" date="2019" name="Int. J. Syst. Evol. Microbiol.">
        <title>The Global Catalogue of Microorganisms (GCM) 10K type strain sequencing project: providing services to taxonomists for standard genome sequencing and annotation.</title>
        <authorList>
            <consortium name="The Broad Institute Genomics Platform"/>
            <consortium name="The Broad Institute Genome Sequencing Center for Infectious Disease"/>
            <person name="Wu L."/>
            <person name="Ma J."/>
        </authorList>
    </citation>
    <scope>NUCLEOTIDE SEQUENCE [LARGE SCALE GENOMIC DNA]</scope>
    <source>
        <strain evidence="3">JCM 9918</strain>
    </source>
</reference>
<evidence type="ECO:0008006" key="4">
    <source>
        <dbReference type="Google" id="ProtNLM"/>
    </source>
</evidence>
<evidence type="ECO:0000313" key="2">
    <source>
        <dbReference type="EMBL" id="MFC5812633.1"/>
    </source>
</evidence>
<dbReference type="EMBL" id="JBHSNZ010000038">
    <property type="protein sequence ID" value="MFC5812633.1"/>
    <property type="molecule type" value="Genomic_DNA"/>
</dbReference>
<name>A0ABW1BIY6_9ACTN</name>
<dbReference type="Proteomes" id="UP001596112">
    <property type="component" value="Unassembled WGS sequence"/>
</dbReference>
<keyword evidence="3" id="KW-1185">Reference proteome</keyword>
<keyword evidence="1" id="KW-1133">Transmembrane helix</keyword>
<proteinExistence type="predicted"/>
<comment type="caution">
    <text evidence="2">The sequence shown here is derived from an EMBL/GenBank/DDBJ whole genome shotgun (WGS) entry which is preliminary data.</text>
</comment>
<keyword evidence="1" id="KW-0812">Transmembrane</keyword>
<feature type="transmembrane region" description="Helical" evidence="1">
    <location>
        <begin position="6"/>
        <end position="23"/>
    </location>
</feature>
<gene>
    <name evidence="2" type="ORF">ACFQGO_34875</name>
</gene>
<sequence>MDDILGTAAPAVGAVLLLFLGAWENDRRTRRTEARKEAASDRAQLEAQADELVAAVLAVRATGTTHDHLWGGWKARTAVLLRAAVQGGAAYVRSGQRGFPAALAGYGDASRVIGRWDHQSALSAAQLAAPLGRLGAAVAPLLRRQEPGVAQAAEEVFTAVAHHYRDEERMNRALATFHEVLKPALELPPPARRRWVLRRGSDGSNPQAG</sequence>
<keyword evidence="1" id="KW-0472">Membrane</keyword>
<accession>A0ABW1BIY6</accession>
<evidence type="ECO:0000256" key="1">
    <source>
        <dbReference type="SAM" id="Phobius"/>
    </source>
</evidence>